<dbReference type="Proteomes" id="UP000275078">
    <property type="component" value="Unassembled WGS sequence"/>
</dbReference>
<evidence type="ECO:0000313" key="2">
    <source>
        <dbReference type="EMBL" id="RPA72734.1"/>
    </source>
</evidence>
<gene>
    <name evidence="2" type="ORF">BJ508DRAFT_67965</name>
</gene>
<reference evidence="2 3" key="1">
    <citation type="journal article" date="2018" name="Nat. Ecol. Evol.">
        <title>Pezizomycetes genomes reveal the molecular basis of ectomycorrhizal truffle lifestyle.</title>
        <authorList>
            <person name="Murat C."/>
            <person name="Payen T."/>
            <person name="Noel B."/>
            <person name="Kuo A."/>
            <person name="Morin E."/>
            <person name="Chen J."/>
            <person name="Kohler A."/>
            <person name="Krizsan K."/>
            <person name="Balestrini R."/>
            <person name="Da Silva C."/>
            <person name="Montanini B."/>
            <person name="Hainaut M."/>
            <person name="Levati E."/>
            <person name="Barry K.W."/>
            <person name="Belfiori B."/>
            <person name="Cichocki N."/>
            <person name="Clum A."/>
            <person name="Dockter R.B."/>
            <person name="Fauchery L."/>
            <person name="Guy J."/>
            <person name="Iotti M."/>
            <person name="Le Tacon F."/>
            <person name="Lindquist E.A."/>
            <person name="Lipzen A."/>
            <person name="Malagnac F."/>
            <person name="Mello A."/>
            <person name="Molinier V."/>
            <person name="Miyauchi S."/>
            <person name="Poulain J."/>
            <person name="Riccioni C."/>
            <person name="Rubini A."/>
            <person name="Sitrit Y."/>
            <person name="Splivallo R."/>
            <person name="Traeger S."/>
            <person name="Wang M."/>
            <person name="Zifcakova L."/>
            <person name="Wipf D."/>
            <person name="Zambonelli A."/>
            <person name="Paolocci F."/>
            <person name="Nowrousian M."/>
            <person name="Ottonello S."/>
            <person name="Baldrian P."/>
            <person name="Spatafora J.W."/>
            <person name="Henrissat B."/>
            <person name="Nagy L.G."/>
            <person name="Aury J.M."/>
            <person name="Wincker P."/>
            <person name="Grigoriev I.V."/>
            <person name="Bonfante P."/>
            <person name="Martin F.M."/>
        </authorList>
    </citation>
    <scope>NUCLEOTIDE SEQUENCE [LARGE SCALE GENOMIC DNA]</scope>
    <source>
        <strain evidence="2 3">RN42</strain>
    </source>
</reference>
<name>A0A3N4HSU3_ASCIM</name>
<proteinExistence type="predicted"/>
<dbReference type="EMBL" id="ML119848">
    <property type="protein sequence ID" value="RPA72734.1"/>
    <property type="molecule type" value="Genomic_DNA"/>
</dbReference>
<evidence type="ECO:0000256" key="1">
    <source>
        <dbReference type="SAM" id="MobiDB-lite"/>
    </source>
</evidence>
<evidence type="ECO:0000313" key="3">
    <source>
        <dbReference type="Proteomes" id="UP000275078"/>
    </source>
</evidence>
<keyword evidence="3" id="KW-1185">Reference proteome</keyword>
<organism evidence="2 3">
    <name type="scientific">Ascobolus immersus RN42</name>
    <dbReference type="NCBI Taxonomy" id="1160509"/>
    <lineage>
        <taxon>Eukaryota</taxon>
        <taxon>Fungi</taxon>
        <taxon>Dikarya</taxon>
        <taxon>Ascomycota</taxon>
        <taxon>Pezizomycotina</taxon>
        <taxon>Pezizomycetes</taxon>
        <taxon>Pezizales</taxon>
        <taxon>Ascobolaceae</taxon>
        <taxon>Ascobolus</taxon>
    </lineage>
</organism>
<feature type="region of interest" description="Disordered" evidence="1">
    <location>
        <begin position="89"/>
        <end position="110"/>
    </location>
</feature>
<feature type="compositionally biased region" description="Low complexity" evidence="1">
    <location>
        <begin position="89"/>
        <end position="98"/>
    </location>
</feature>
<sequence>MSRPTSCRILRRKQLELYSSAIYPQPPSSSTRTCKILRLPNGKVVPKLSSDRISQIHQPLRLPPLVRSLDNLALSPASLRPLRILLSTSLSSPSSPSSNQRYGSQSRKKPCGKVCNGCTPRSRHPLRRFDLQGNFGDWLAVDGRFIWGRTGCRQASPGLKEALQQHPLHCMEVD</sequence>
<protein>
    <submittedName>
        <fullName evidence="2">Uncharacterized protein</fullName>
    </submittedName>
</protein>
<dbReference type="AlphaFoldDB" id="A0A3N4HSU3"/>
<accession>A0A3N4HSU3</accession>